<dbReference type="PROSITE" id="PS00383">
    <property type="entry name" value="TYR_PHOSPHATASE_1"/>
    <property type="match status" value="1"/>
</dbReference>
<dbReference type="Gene3D" id="3.10.20.90">
    <property type="entry name" value="Phosphatidylinositol 3-kinase Catalytic Subunit, Chain A, domain 1"/>
    <property type="match status" value="1"/>
</dbReference>
<dbReference type="SUPFAM" id="SSF47031">
    <property type="entry name" value="Second domain of FERM"/>
    <property type="match status" value="1"/>
</dbReference>
<dbReference type="SUPFAM" id="SSF52799">
    <property type="entry name" value="(Phosphotyrosine protein) phosphatases II"/>
    <property type="match status" value="1"/>
</dbReference>
<evidence type="ECO:0000259" key="10">
    <source>
        <dbReference type="PROSITE" id="PS50056"/>
    </source>
</evidence>
<dbReference type="GO" id="GO:0005856">
    <property type="term" value="C:cytoskeleton"/>
    <property type="evidence" value="ECO:0007669"/>
    <property type="project" value="UniProtKB-SubCell"/>
</dbReference>
<dbReference type="SUPFAM" id="SSF54236">
    <property type="entry name" value="Ubiquitin-like"/>
    <property type="match status" value="1"/>
</dbReference>
<evidence type="ECO:0000256" key="5">
    <source>
        <dbReference type="ARBA" id="ARBA00022801"/>
    </source>
</evidence>
<evidence type="ECO:0000256" key="4">
    <source>
        <dbReference type="ARBA" id="ARBA00022490"/>
    </source>
</evidence>
<comment type="subcellular location">
    <subcellularLocation>
        <location evidence="1">Cytoplasm</location>
        <location evidence="1">Cytoskeleton</location>
    </subcellularLocation>
</comment>
<dbReference type="InterPro" id="IPR035963">
    <property type="entry name" value="FERM_2"/>
</dbReference>
<dbReference type="PROSITE" id="PS50055">
    <property type="entry name" value="TYR_PHOSPHATASE_PTP"/>
    <property type="match status" value="1"/>
</dbReference>
<feature type="region of interest" description="Disordered" evidence="8">
    <location>
        <begin position="421"/>
        <end position="471"/>
    </location>
</feature>
<evidence type="ECO:0000256" key="6">
    <source>
        <dbReference type="ARBA" id="ARBA00022912"/>
    </source>
</evidence>
<evidence type="ECO:0000256" key="8">
    <source>
        <dbReference type="SAM" id="MobiDB-lite"/>
    </source>
</evidence>
<dbReference type="PANTHER" id="PTHR45706">
    <property type="entry name" value="TYROSINE-PROTEIN PHOSPHATASE"/>
    <property type="match status" value="1"/>
</dbReference>
<keyword evidence="5" id="KW-0378">Hydrolase</keyword>
<dbReference type="CDD" id="cd14541">
    <property type="entry name" value="PTPc-N3_4"/>
    <property type="match status" value="1"/>
</dbReference>
<dbReference type="Pfam" id="PF00595">
    <property type="entry name" value="PDZ"/>
    <property type="match status" value="1"/>
</dbReference>
<protein>
    <recommendedName>
        <fullName evidence="3">protein-tyrosine-phosphatase</fullName>
        <ecNumber evidence="3">3.1.3.48</ecNumber>
    </recommendedName>
</protein>
<dbReference type="GO" id="GO:0004725">
    <property type="term" value="F:protein tyrosine phosphatase activity"/>
    <property type="evidence" value="ECO:0007669"/>
    <property type="project" value="UniProtKB-EC"/>
</dbReference>
<dbReference type="SMART" id="SM01195">
    <property type="entry name" value="FA"/>
    <property type="match status" value="1"/>
</dbReference>
<dbReference type="InterPro" id="IPR014847">
    <property type="entry name" value="FA"/>
</dbReference>
<accession>A0A913YBD9</accession>
<evidence type="ECO:0000256" key="2">
    <source>
        <dbReference type="ARBA" id="ARBA00009649"/>
    </source>
</evidence>
<dbReference type="InterPro" id="IPR036034">
    <property type="entry name" value="PDZ_sf"/>
</dbReference>
<dbReference type="InterPro" id="IPR000299">
    <property type="entry name" value="FERM_domain"/>
</dbReference>
<dbReference type="GO" id="GO:0016020">
    <property type="term" value="C:membrane"/>
    <property type="evidence" value="ECO:0007669"/>
    <property type="project" value="UniProtKB-ARBA"/>
</dbReference>
<dbReference type="PROSITE" id="PS00661">
    <property type="entry name" value="FERM_2"/>
    <property type="match status" value="1"/>
</dbReference>
<dbReference type="Gene3D" id="3.90.190.10">
    <property type="entry name" value="Protein tyrosine phosphatase superfamily"/>
    <property type="match status" value="1"/>
</dbReference>
<dbReference type="InterPro" id="IPR018980">
    <property type="entry name" value="FERM_PH-like_C"/>
</dbReference>
<dbReference type="PROSITE" id="PS50106">
    <property type="entry name" value="PDZ"/>
    <property type="match status" value="1"/>
</dbReference>
<dbReference type="SMART" id="SM00228">
    <property type="entry name" value="PDZ"/>
    <property type="match status" value="1"/>
</dbReference>
<dbReference type="CDD" id="cd14473">
    <property type="entry name" value="FERM_B-lobe"/>
    <property type="match status" value="1"/>
</dbReference>
<feature type="compositionally biased region" description="Basic and acidic residues" evidence="8">
    <location>
        <begin position="436"/>
        <end position="461"/>
    </location>
</feature>
<dbReference type="KEGG" id="epa:110255072"/>
<dbReference type="PROSITE" id="PS50056">
    <property type="entry name" value="TYR_PHOSPHATASE_2"/>
    <property type="match status" value="1"/>
</dbReference>
<dbReference type="InterPro" id="IPR016130">
    <property type="entry name" value="Tyr_Pase_AS"/>
</dbReference>
<keyword evidence="6" id="KW-0904">Protein phosphatase</keyword>
<dbReference type="CDD" id="cd13189">
    <property type="entry name" value="FERM_C_PTPN4_PTPN3_like"/>
    <property type="match status" value="1"/>
</dbReference>
<dbReference type="EC" id="3.1.3.48" evidence="3"/>
<name>A0A913YBD9_EXADI</name>
<dbReference type="PRINTS" id="PR00935">
    <property type="entry name" value="BAND41"/>
</dbReference>
<dbReference type="Pfam" id="PF09379">
    <property type="entry name" value="FERM_N"/>
    <property type="match status" value="1"/>
</dbReference>
<evidence type="ECO:0000259" key="11">
    <source>
        <dbReference type="PROSITE" id="PS50057"/>
    </source>
</evidence>
<evidence type="ECO:0000313" key="14">
    <source>
        <dbReference type="Proteomes" id="UP000887567"/>
    </source>
</evidence>
<dbReference type="Pfam" id="PF08736">
    <property type="entry name" value="FA"/>
    <property type="match status" value="1"/>
</dbReference>
<dbReference type="GeneID" id="110255072"/>
<dbReference type="Gene3D" id="1.20.80.10">
    <property type="match status" value="1"/>
</dbReference>
<dbReference type="SMART" id="SM01196">
    <property type="entry name" value="FERM_C"/>
    <property type="match status" value="1"/>
</dbReference>
<keyword evidence="4" id="KW-0963">Cytoplasm</keyword>
<evidence type="ECO:0000256" key="3">
    <source>
        <dbReference type="ARBA" id="ARBA00013064"/>
    </source>
</evidence>
<evidence type="ECO:0000259" key="12">
    <source>
        <dbReference type="PROSITE" id="PS50106"/>
    </source>
</evidence>
<comment type="similarity">
    <text evidence="2">Belongs to the protein-tyrosine phosphatase family. Non-receptor class subfamily.</text>
</comment>
<feature type="domain" description="PDZ" evidence="12">
    <location>
        <begin position="474"/>
        <end position="545"/>
    </location>
</feature>
<dbReference type="Gene3D" id="2.30.29.30">
    <property type="entry name" value="Pleckstrin-homology domain (PH domain)/Phosphotyrosine-binding domain (PTB)"/>
    <property type="match status" value="1"/>
</dbReference>
<reference evidence="13" key="1">
    <citation type="submission" date="2022-11" db="UniProtKB">
        <authorList>
            <consortium name="EnsemblMetazoa"/>
        </authorList>
    </citation>
    <scope>IDENTIFICATION</scope>
</reference>
<feature type="region of interest" description="Disordered" evidence="8">
    <location>
        <begin position="1"/>
        <end position="27"/>
    </location>
</feature>
<dbReference type="InterPro" id="IPR014352">
    <property type="entry name" value="FERM/acyl-CoA-bd_prot_sf"/>
</dbReference>
<feature type="domain" description="Tyrosine specific protein phosphatases" evidence="10">
    <location>
        <begin position="802"/>
        <end position="876"/>
    </location>
</feature>
<sequence>MSRKFRPVPHSSGMYSVRGSELARTGNSNPQKIRCVVELLDDSEFIIDLEKDAKGELLLKEVFKHLDLQEKEFFGLHYFAPDSPDNMVWLKDDKLIRKQRKGPTPYIFYFGVKFFVSDPAKLSEDLTRYYFYLQIKRDLLTGRLPSFYDTAAELASYVLQAELGDYDPKLHLDGYVGEFRFIPDQTEDFEERASEFHKHHVGQTPADAEFNYLEVAKNLDLYGVSLHCAQDTQGTDLYIGISALGLTVYHNKCKINFFPWSKVVKVCFKRKRFYIQIRPDWNEWKDNTIAFQMQTYRATKNLWKTCVEYHSFYRTHCPKPMNNRRLFRMGSKYRYKGKTEYQAIEESRSHVRPEPKIVRTLSRRYSKRSDSGTWSRSLRRLDLDREFEKDTSAFIEKHAPPFHYSSAPNSTDKLNRIGNVKRSHSTSANVGGLVKPSHESHKKEGSCDSLDSKGSEGDESKVGNGTTPQEGLINVRMEPDELGRFGFNVQGGFDIELPVIISKIARATPADLCMPQLQEGDEIIYINGQAMKGLTHQEIVDLIRSISCSKNQVLILTIRPNVFASQGARSLAESPENVISPEQYSAAELQHEKQKIAAKQEKVDSRDEEALRVSMEQLRENLESGDLLMYFQELYRKKPGMSMDEARKPENLPKNRYRDILPYDDTRVKLIKGNSDYINANYVNMDIPSRGIVLTYIAAQGPLEKTCKDFWQMIWEKESTLVIMLTTTVERGRVKCHQYWPEGEDTWTFGNLEIICTKIRDFSPSYVYREMYVTDNKSLRSRVVVQLQYLAWPDHDVPEDATDFLEFIHSVRHYREGTSTPVVVHCSAGVGRSGVLMFSETAFNMIEGAEPIYPLEIVRKMRDQRGSLIQTPGQFLFVCEATLKAYDEEVVRPLPRS</sequence>
<dbReference type="SUPFAM" id="SSF50729">
    <property type="entry name" value="PH domain-like"/>
    <property type="match status" value="1"/>
</dbReference>
<dbReference type="EnsemblMetazoa" id="XM_021062133.2">
    <property type="protein sequence ID" value="XP_020917792.1"/>
    <property type="gene ID" value="LOC110255072"/>
</dbReference>
<evidence type="ECO:0000256" key="7">
    <source>
        <dbReference type="ARBA" id="ARBA00023212"/>
    </source>
</evidence>
<keyword evidence="7" id="KW-0206">Cytoskeleton</keyword>
<dbReference type="AlphaFoldDB" id="A0A913YBD9"/>
<dbReference type="PRINTS" id="PR00700">
    <property type="entry name" value="PRTYPHPHTASE"/>
</dbReference>
<dbReference type="SUPFAM" id="SSF50156">
    <property type="entry name" value="PDZ domain-like"/>
    <property type="match status" value="1"/>
</dbReference>
<dbReference type="InterPro" id="IPR003595">
    <property type="entry name" value="Tyr_Pase_cat"/>
</dbReference>
<organism evidence="13 14">
    <name type="scientific">Exaiptasia diaphana</name>
    <name type="common">Tropical sea anemone</name>
    <name type="synonym">Aiptasia pulchella</name>
    <dbReference type="NCBI Taxonomy" id="2652724"/>
    <lineage>
        <taxon>Eukaryota</taxon>
        <taxon>Metazoa</taxon>
        <taxon>Cnidaria</taxon>
        <taxon>Anthozoa</taxon>
        <taxon>Hexacorallia</taxon>
        <taxon>Actiniaria</taxon>
        <taxon>Aiptasiidae</taxon>
        <taxon>Exaiptasia</taxon>
    </lineage>
</organism>
<dbReference type="OrthoDB" id="5948105at2759"/>
<evidence type="ECO:0000256" key="1">
    <source>
        <dbReference type="ARBA" id="ARBA00004245"/>
    </source>
</evidence>
<dbReference type="PROSITE" id="PS50057">
    <property type="entry name" value="FERM_3"/>
    <property type="match status" value="1"/>
</dbReference>
<dbReference type="RefSeq" id="XP_020917792.1">
    <property type="nucleotide sequence ID" value="XM_021062133.2"/>
</dbReference>
<dbReference type="Gene3D" id="2.30.42.10">
    <property type="match status" value="1"/>
</dbReference>
<dbReference type="InterPro" id="IPR029021">
    <property type="entry name" value="Prot-tyrosine_phosphatase-like"/>
</dbReference>
<dbReference type="InterPro" id="IPR041783">
    <property type="entry name" value="PTPN3/4_FERM_C"/>
</dbReference>
<dbReference type="InterPro" id="IPR019748">
    <property type="entry name" value="FERM_central"/>
</dbReference>
<dbReference type="InterPro" id="IPR000387">
    <property type="entry name" value="Tyr_Pase_dom"/>
</dbReference>
<dbReference type="InterPro" id="IPR029071">
    <property type="entry name" value="Ubiquitin-like_domsf"/>
</dbReference>
<keyword evidence="14" id="KW-1185">Reference proteome</keyword>
<dbReference type="InterPro" id="IPR019747">
    <property type="entry name" value="FERM_CS"/>
</dbReference>
<dbReference type="SMART" id="SM00194">
    <property type="entry name" value="PTPc"/>
    <property type="match status" value="1"/>
</dbReference>
<feature type="domain" description="FERM" evidence="11">
    <location>
        <begin position="33"/>
        <end position="317"/>
    </location>
</feature>
<dbReference type="Proteomes" id="UP000887567">
    <property type="component" value="Unplaced"/>
</dbReference>
<proteinExistence type="inferred from homology"/>
<dbReference type="FunFam" id="2.30.29.30:FF:000002">
    <property type="entry name" value="Band 4.1-like protein 5 isoform 1"/>
    <property type="match status" value="1"/>
</dbReference>
<dbReference type="Pfam" id="PF00102">
    <property type="entry name" value="Y_phosphatase"/>
    <property type="match status" value="1"/>
</dbReference>
<evidence type="ECO:0000259" key="9">
    <source>
        <dbReference type="PROSITE" id="PS50055"/>
    </source>
</evidence>
<dbReference type="InterPro" id="IPR001478">
    <property type="entry name" value="PDZ"/>
</dbReference>
<dbReference type="FunFam" id="1.20.80.10:FF:000003">
    <property type="entry name" value="Tyrosine-protein phosphatase non-receptor type 4"/>
    <property type="match status" value="1"/>
</dbReference>
<dbReference type="InterPro" id="IPR018979">
    <property type="entry name" value="FERM_N"/>
</dbReference>
<dbReference type="SMART" id="SM00295">
    <property type="entry name" value="B41"/>
    <property type="match status" value="1"/>
</dbReference>
<dbReference type="OMA" id="MIRECRH"/>
<dbReference type="Pfam" id="PF09380">
    <property type="entry name" value="FERM_C"/>
    <property type="match status" value="1"/>
</dbReference>
<dbReference type="PANTHER" id="PTHR45706:SF4">
    <property type="entry name" value="TYROSINE-PROTEIN PHOSPHATASE"/>
    <property type="match status" value="1"/>
</dbReference>
<dbReference type="SMART" id="SM00404">
    <property type="entry name" value="PTPc_motif"/>
    <property type="match status" value="1"/>
</dbReference>
<evidence type="ECO:0000313" key="13">
    <source>
        <dbReference type="EnsemblMetazoa" id="XP_020917792.1"/>
    </source>
</evidence>
<feature type="domain" description="Tyrosine-protein phosphatase" evidence="9">
    <location>
        <begin position="627"/>
        <end position="885"/>
    </location>
</feature>
<dbReference type="Pfam" id="PF00373">
    <property type="entry name" value="FERM_M"/>
    <property type="match status" value="1"/>
</dbReference>
<dbReference type="InterPro" id="IPR000242">
    <property type="entry name" value="PTP_cat"/>
</dbReference>
<dbReference type="InterPro" id="IPR019749">
    <property type="entry name" value="Band_41_domain"/>
</dbReference>
<dbReference type="InterPro" id="IPR011993">
    <property type="entry name" value="PH-like_dom_sf"/>
</dbReference>